<dbReference type="PANTHER" id="PTHR45805:SF2">
    <property type="entry name" value="NUCLEAR HORMONE RECEPTOR HR3-RELATED"/>
    <property type="match status" value="1"/>
</dbReference>
<dbReference type="InterPro" id="IPR035500">
    <property type="entry name" value="NHR-like_dom_sf"/>
</dbReference>
<feature type="compositionally biased region" description="Polar residues" evidence="11">
    <location>
        <begin position="136"/>
        <end position="167"/>
    </location>
</feature>
<evidence type="ECO:0000256" key="8">
    <source>
        <dbReference type="ARBA" id="ARBA00023170"/>
    </source>
</evidence>
<accession>A0ABM0MAK0</accession>
<dbReference type="SMART" id="SM00430">
    <property type="entry name" value="HOLI"/>
    <property type="match status" value="1"/>
</dbReference>
<dbReference type="PANTHER" id="PTHR45805">
    <property type="entry name" value="NUCLEAR HORMONE RECEPTOR HR3-RELATED"/>
    <property type="match status" value="1"/>
</dbReference>
<keyword evidence="3 10" id="KW-0863">Zinc-finger</keyword>
<dbReference type="SMART" id="SM00399">
    <property type="entry name" value="ZnF_C4"/>
    <property type="match status" value="1"/>
</dbReference>
<dbReference type="Gene3D" id="1.10.565.10">
    <property type="entry name" value="Retinoid X Receptor"/>
    <property type="match status" value="1"/>
</dbReference>
<feature type="region of interest" description="Disordered" evidence="11">
    <location>
        <begin position="131"/>
        <end position="181"/>
    </location>
</feature>
<evidence type="ECO:0000256" key="1">
    <source>
        <dbReference type="ARBA" id="ARBA00004123"/>
    </source>
</evidence>
<dbReference type="InterPro" id="IPR001723">
    <property type="entry name" value="Nuclear_hrmn_rcpt"/>
</dbReference>
<dbReference type="SUPFAM" id="SSF57716">
    <property type="entry name" value="Glucocorticoid receptor-like (DNA-binding domain)"/>
    <property type="match status" value="1"/>
</dbReference>
<evidence type="ECO:0000313" key="15">
    <source>
        <dbReference type="RefSeq" id="XP_006817041.1"/>
    </source>
</evidence>
<dbReference type="Pfam" id="PF00104">
    <property type="entry name" value="Hormone_recep"/>
    <property type="match status" value="1"/>
</dbReference>
<keyword evidence="9 10" id="KW-0539">Nucleus</keyword>
<dbReference type="Pfam" id="PF00105">
    <property type="entry name" value="zf-C4"/>
    <property type="match status" value="1"/>
</dbReference>
<evidence type="ECO:0000256" key="6">
    <source>
        <dbReference type="ARBA" id="ARBA00023125"/>
    </source>
</evidence>
<dbReference type="PROSITE" id="PS00031">
    <property type="entry name" value="NUCLEAR_REC_DBD_1"/>
    <property type="match status" value="1"/>
</dbReference>
<keyword evidence="6 10" id="KW-0238">DNA-binding</keyword>
<comment type="subcellular location">
    <subcellularLocation>
        <location evidence="1 10">Nucleus</location>
    </subcellularLocation>
</comment>
<evidence type="ECO:0000256" key="10">
    <source>
        <dbReference type="RuleBase" id="RU004334"/>
    </source>
</evidence>
<dbReference type="GeneID" id="100378019"/>
<gene>
    <name evidence="15" type="primary">LOC100378019</name>
</gene>
<dbReference type="SUPFAM" id="SSF48508">
    <property type="entry name" value="Nuclear receptor ligand-binding domain"/>
    <property type="match status" value="1"/>
</dbReference>
<dbReference type="Gene3D" id="3.30.50.10">
    <property type="entry name" value="Erythroid Transcription Factor GATA-1, subunit A"/>
    <property type="match status" value="1"/>
</dbReference>
<keyword evidence="4 10" id="KW-0862">Zinc</keyword>
<proteinExistence type="inferred from homology"/>
<keyword evidence="14" id="KW-1185">Reference proteome</keyword>
<comment type="similarity">
    <text evidence="10">Belongs to the nuclear hormone receptor family.</text>
</comment>
<dbReference type="PROSITE" id="PS51843">
    <property type="entry name" value="NR_LBD"/>
    <property type="match status" value="1"/>
</dbReference>
<dbReference type="CDD" id="cd06916">
    <property type="entry name" value="NR_DBD_like"/>
    <property type="match status" value="1"/>
</dbReference>
<keyword evidence="5 10" id="KW-0805">Transcription regulation</keyword>
<dbReference type="InterPro" id="IPR013088">
    <property type="entry name" value="Znf_NHR/GATA"/>
</dbReference>
<evidence type="ECO:0000256" key="5">
    <source>
        <dbReference type="ARBA" id="ARBA00023015"/>
    </source>
</evidence>
<feature type="domain" description="Nuclear receptor" evidence="12">
    <location>
        <begin position="40"/>
        <end position="117"/>
    </location>
</feature>
<reference evidence="15" key="1">
    <citation type="submission" date="2025-08" db="UniProtKB">
        <authorList>
            <consortium name="RefSeq"/>
        </authorList>
    </citation>
    <scope>IDENTIFICATION</scope>
    <source>
        <tissue evidence="15">Testes</tissue>
    </source>
</reference>
<keyword evidence="7 10" id="KW-0804">Transcription</keyword>
<evidence type="ECO:0000259" key="13">
    <source>
        <dbReference type="PROSITE" id="PS51843"/>
    </source>
</evidence>
<protein>
    <submittedName>
        <fullName evidence="15">Retinoic acid receptor gamma-like</fullName>
    </submittedName>
</protein>
<dbReference type="RefSeq" id="XP_006817041.1">
    <property type="nucleotide sequence ID" value="XM_006816978.1"/>
</dbReference>
<evidence type="ECO:0000256" key="9">
    <source>
        <dbReference type="ARBA" id="ARBA00023242"/>
    </source>
</evidence>
<dbReference type="PROSITE" id="PS51030">
    <property type="entry name" value="NUCLEAR_REC_DBD_2"/>
    <property type="match status" value="1"/>
</dbReference>
<evidence type="ECO:0000256" key="2">
    <source>
        <dbReference type="ARBA" id="ARBA00022723"/>
    </source>
</evidence>
<sequence length="531" mass="60054">MPEHCPKTTAGEARRLLFLVFESPGTPEADKLPDLKKLPKEPCAVCGAPSSGFHFGATTCEGCKGFFRRSVEERNCGDYKCKKSKSCIITKDTRSSCQYCRFQKCLQVKMDKTKIRMGRQPNHVKHMILSKKQTEDGPTSPSNSLGSPQSNYSPSFSETISSVSSPPCTLDHDSTSSPPGADSAFCPIFQQNVTQELYLVKAENSSWTQSPSSPNDFLYDSHCHHQHQYSNSSPSPVSPLDKDSALSYSDTLLQIEDLALVESTPYIEQNSPMLANHMAGFIEEIVDAYKELHTMYNGKPRLKKHIDVVNVSNLWDKLMTSFQNNVHSLLAFTKRIPGFRSLHVDDQIILIQCSICQVSLTVLAEDLMNTGRVYSWSLETKEELQLLKEKFDPFNIFPSRIALTAEEFKAVDLDPTEISLLTALHVVCKDRSKLKDPESVYKIQNQLNEALAIYVAIRDIGTNNNRYKSVVSLLRKLKNMEEKHHSCVMVWRKTMPHLQFPALWTEVHEMVLHNAEDLQPGQTEFQHFNKK</sequence>
<feature type="domain" description="NR LBD" evidence="13">
    <location>
        <begin position="281"/>
        <end position="510"/>
    </location>
</feature>
<dbReference type="PRINTS" id="PR00047">
    <property type="entry name" value="STROIDFINGER"/>
</dbReference>
<dbReference type="Proteomes" id="UP000694865">
    <property type="component" value="Unplaced"/>
</dbReference>
<evidence type="ECO:0000256" key="4">
    <source>
        <dbReference type="ARBA" id="ARBA00022833"/>
    </source>
</evidence>
<evidence type="ECO:0000256" key="3">
    <source>
        <dbReference type="ARBA" id="ARBA00022771"/>
    </source>
</evidence>
<dbReference type="PRINTS" id="PR00398">
    <property type="entry name" value="STRDHORMONER"/>
</dbReference>
<keyword evidence="2 10" id="KW-0479">Metal-binding</keyword>
<evidence type="ECO:0000256" key="7">
    <source>
        <dbReference type="ARBA" id="ARBA00023163"/>
    </source>
</evidence>
<organism evidence="14 15">
    <name type="scientific">Saccoglossus kowalevskii</name>
    <name type="common">Acorn worm</name>
    <dbReference type="NCBI Taxonomy" id="10224"/>
    <lineage>
        <taxon>Eukaryota</taxon>
        <taxon>Metazoa</taxon>
        <taxon>Hemichordata</taxon>
        <taxon>Enteropneusta</taxon>
        <taxon>Harrimaniidae</taxon>
        <taxon>Saccoglossus</taxon>
    </lineage>
</organism>
<evidence type="ECO:0000256" key="11">
    <source>
        <dbReference type="SAM" id="MobiDB-lite"/>
    </source>
</evidence>
<dbReference type="InterPro" id="IPR001628">
    <property type="entry name" value="Znf_hrmn_rcpt"/>
</dbReference>
<evidence type="ECO:0000259" key="12">
    <source>
        <dbReference type="PROSITE" id="PS51030"/>
    </source>
</evidence>
<keyword evidence="8 10" id="KW-0675">Receptor</keyword>
<name>A0ABM0MAK0_SACKO</name>
<evidence type="ECO:0000313" key="14">
    <source>
        <dbReference type="Proteomes" id="UP000694865"/>
    </source>
</evidence>
<feature type="region of interest" description="Disordered" evidence="11">
    <location>
        <begin position="218"/>
        <end position="242"/>
    </location>
</feature>
<dbReference type="InterPro" id="IPR000536">
    <property type="entry name" value="Nucl_hrmn_rcpt_lig-bd"/>
</dbReference>